<feature type="compositionally biased region" description="Basic and acidic residues" evidence="15">
    <location>
        <begin position="1450"/>
        <end position="1462"/>
    </location>
</feature>
<comment type="caution">
    <text evidence="18">The sequence shown here is derived from an EMBL/GenBank/DDBJ whole genome shotgun (WGS) entry which is preliminary data.</text>
</comment>
<proteinExistence type="inferred from homology"/>
<dbReference type="GO" id="GO:0008270">
    <property type="term" value="F:zinc ion binding"/>
    <property type="evidence" value="ECO:0007669"/>
    <property type="project" value="InterPro"/>
</dbReference>
<evidence type="ECO:0000256" key="3">
    <source>
        <dbReference type="ARBA" id="ARBA00010718"/>
    </source>
</evidence>
<gene>
    <name evidence="18" type="ORF">Baya_0495</name>
</gene>
<dbReference type="InterPro" id="IPR036398">
    <property type="entry name" value="CA_dom_sf"/>
</dbReference>
<comment type="cofactor">
    <cofactor evidence="1">
        <name>Zn(2+)</name>
        <dbReference type="ChEBI" id="CHEBI:29105"/>
    </cofactor>
</comment>
<feature type="compositionally biased region" description="Acidic residues" evidence="15">
    <location>
        <begin position="1373"/>
        <end position="1431"/>
    </location>
</feature>
<dbReference type="GO" id="GO:0099604">
    <property type="term" value="F:ligand-gated calcium channel activity"/>
    <property type="evidence" value="ECO:0007669"/>
    <property type="project" value="TreeGrafter"/>
</dbReference>
<feature type="compositionally biased region" description="Acidic residues" evidence="15">
    <location>
        <begin position="1351"/>
        <end position="1366"/>
    </location>
</feature>
<dbReference type="InterPro" id="IPR041491">
    <property type="entry name" value="TRPM_SLOG"/>
</dbReference>
<evidence type="ECO:0000256" key="14">
    <source>
        <dbReference type="ARBA" id="ARBA00023303"/>
    </source>
</evidence>
<keyword evidence="9 16" id="KW-1133">Transmembrane helix</keyword>
<dbReference type="PANTHER" id="PTHR13800:SF47">
    <property type="entry name" value="TRANSIENT RECEPTOR POTENTIAL CATION CHANNEL SUBFAMILY M MEMBER 4 ISOFORM X1-RELATED"/>
    <property type="match status" value="1"/>
</dbReference>
<dbReference type="Pfam" id="PF18139">
    <property type="entry name" value="LSDAT_euk"/>
    <property type="match status" value="1"/>
</dbReference>
<name>A0A556TIF5_BAGYA</name>
<dbReference type="InterPro" id="IPR050927">
    <property type="entry name" value="TRPM"/>
</dbReference>
<dbReference type="Gene3D" id="3.10.200.10">
    <property type="entry name" value="Alpha carbonic anhydrase"/>
    <property type="match status" value="1"/>
</dbReference>
<dbReference type="CDD" id="cd03117">
    <property type="entry name" value="alpha_CA_IV_XV_like"/>
    <property type="match status" value="1"/>
</dbReference>
<organism evidence="18 19">
    <name type="scientific">Bagarius yarrelli</name>
    <name type="common">Goonch</name>
    <name type="synonym">Bagrus yarrelli</name>
    <dbReference type="NCBI Taxonomy" id="175774"/>
    <lineage>
        <taxon>Eukaryota</taxon>
        <taxon>Metazoa</taxon>
        <taxon>Chordata</taxon>
        <taxon>Craniata</taxon>
        <taxon>Vertebrata</taxon>
        <taxon>Euteleostomi</taxon>
        <taxon>Actinopterygii</taxon>
        <taxon>Neopterygii</taxon>
        <taxon>Teleostei</taxon>
        <taxon>Ostariophysi</taxon>
        <taxon>Siluriformes</taxon>
        <taxon>Sisoridae</taxon>
        <taxon>Sisorinae</taxon>
        <taxon>Bagarius</taxon>
    </lineage>
</organism>
<feature type="transmembrane region" description="Helical" evidence="16">
    <location>
        <begin position="827"/>
        <end position="854"/>
    </location>
</feature>
<dbReference type="PROSITE" id="PS51144">
    <property type="entry name" value="ALPHA_CA_2"/>
    <property type="match status" value="1"/>
</dbReference>
<evidence type="ECO:0000256" key="10">
    <source>
        <dbReference type="ARBA" id="ARBA00023065"/>
    </source>
</evidence>
<feature type="transmembrane region" description="Helical" evidence="16">
    <location>
        <begin position="906"/>
        <end position="927"/>
    </location>
</feature>
<keyword evidence="11 16" id="KW-0472">Membrane</keyword>
<keyword evidence="13" id="KW-0456">Lyase</keyword>
<feature type="compositionally biased region" description="Acidic residues" evidence="15">
    <location>
        <begin position="1319"/>
        <end position="1335"/>
    </location>
</feature>
<dbReference type="GO" id="GO:0004089">
    <property type="term" value="F:carbonate dehydratase activity"/>
    <property type="evidence" value="ECO:0007669"/>
    <property type="project" value="UniProtKB-EC"/>
</dbReference>
<feature type="domain" description="Alpha-carbonic anhydrase" evidence="17">
    <location>
        <begin position="1450"/>
        <end position="1716"/>
    </location>
</feature>
<evidence type="ECO:0000256" key="8">
    <source>
        <dbReference type="ARBA" id="ARBA00022833"/>
    </source>
</evidence>
<evidence type="ECO:0000256" key="15">
    <source>
        <dbReference type="SAM" id="MobiDB-lite"/>
    </source>
</evidence>
<accession>A0A556TIF5</accession>
<comment type="similarity">
    <text evidence="3">Belongs to the alpha-carbonic anhydrase family.</text>
</comment>
<dbReference type="Pfam" id="PF00520">
    <property type="entry name" value="Ion_trans"/>
    <property type="match status" value="1"/>
</dbReference>
<dbReference type="FunFam" id="3.10.200.10:FF:000003">
    <property type="entry name" value="Carbonic anhydrase 12"/>
    <property type="match status" value="1"/>
</dbReference>
<evidence type="ECO:0000256" key="7">
    <source>
        <dbReference type="ARBA" id="ARBA00022723"/>
    </source>
</evidence>
<keyword evidence="8" id="KW-0862">Zinc</keyword>
<dbReference type="SUPFAM" id="SSF51069">
    <property type="entry name" value="Carbonic anhydrase"/>
    <property type="match status" value="1"/>
</dbReference>
<dbReference type="GO" id="GO:0005886">
    <property type="term" value="C:plasma membrane"/>
    <property type="evidence" value="ECO:0007669"/>
    <property type="project" value="TreeGrafter"/>
</dbReference>
<evidence type="ECO:0000313" key="19">
    <source>
        <dbReference type="Proteomes" id="UP000319801"/>
    </source>
</evidence>
<evidence type="ECO:0000256" key="13">
    <source>
        <dbReference type="ARBA" id="ARBA00023239"/>
    </source>
</evidence>
<dbReference type="Pfam" id="PF00194">
    <property type="entry name" value="Carb_anhydrase"/>
    <property type="match status" value="1"/>
</dbReference>
<dbReference type="GO" id="GO:0005227">
    <property type="term" value="F:calcium-activated cation channel activity"/>
    <property type="evidence" value="ECO:0007669"/>
    <property type="project" value="TreeGrafter"/>
</dbReference>
<dbReference type="InterPro" id="IPR005821">
    <property type="entry name" value="Ion_trans_dom"/>
</dbReference>
<keyword evidence="18" id="KW-0675">Receptor</keyword>
<feature type="compositionally biased region" description="Basic and acidic residues" evidence="15">
    <location>
        <begin position="1341"/>
        <end position="1350"/>
    </location>
</feature>
<dbReference type="PANTHER" id="PTHR13800">
    <property type="entry name" value="TRANSIENT RECEPTOR POTENTIAL CATION CHANNEL, SUBFAMILY M, MEMBER 6"/>
    <property type="match status" value="1"/>
</dbReference>
<feature type="transmembrane region" description="Helical" evidence="16">
    <location>
        <begin position="973"/>
        <end position="990"/>
    </location>
</feature>
<keyword evidence="5" id="KW-0813">Transport</keyword>
<dbReference type="SMART" id="SM01057">
    <property type="entry name" value="Carb_anhydrase"/>
    <property type="match status" value="1"/>
</dbReference>
<keyword evidence="7" id="KW-0479">Metal-binding</keyword>
<dbReference type="EC" id="4.2.1.1" evidence="4"/>
<evidence type="ECO:0000256" key="11">
    <source>
        <dbReference type="ARBA" id="ARBA00023136"/>
    </source>
</evidence>
<feature type="transmembrane region" description="Helical" evidence="16">
    <location>
        <begin position="1271"/>
        <end position="1291"/>
    </location>
</feature>
<protein>
    <recommendedName>
        <fullName evidence="4">carbonic anhydrase</fullName>
        <ecNumber evidence="4">4.2.1.1</ecNumber>
    </recommendedName>
</protein>
<evidence type="ECO:0000256" key="2">
    <source>
        <dbReference type="ARBA" id="ARBA00004141"/>
    </source>
</evidence>
<feature type="region of interest" description="Disordered" evidence="15">
    <location>
        <begin position="1319"/>
        <end position="1469"/>
    </location>
</feature>
<evidence type="ECO:0000256" key="5">
    <source>
        <dbReference type="ARBA" id="ARBA00022448"/>
    </source>
</evidence>
<keyword evidence="19" id="KW-1185">Reference proteome</keyword>
<dbReference type="InterPro" id="IPR041874">
    <property type="entry name" value="CA4/CA15"/>
</dbReference>
<comment type="subcellular location">
    <subcellularLocation>
        <location evidence="2">Membrane</location>
        <topology evidence="2">Multi-pass membrane protein</topology>
    </subcellularLocation>
</comment>
<dbReference type="EMBL" id="VCAZ01000002">
    <property type="protein sequence ID" value="TSK14512.1"/>
    <property type="molecule type" value="Genomic_DNA"/>
</dbReference>
<dbReference type="InterPro" id="IPR018338">
    <property type="entry name" value="Carbonic_anhydrase_a-class_CS"/>
</dbReference>
<reference evidence="18 19" key="1">
    <citation type="journal article" date="2019" name="Genome Biol. Evol.">
        <title>Whole-Genome Sequencing of the Giant Devil Catfish, Bagarius yarrelli.</title>
        <authorList>
            <person name="Jiang W."/>
            <person name="Lv Y."/>
            <person name="Cheng L."/>
            <person name="Yang K."/>
            <person name="Chao B."/>
            <person name="Wang X."/>
            <person name="Li Y."/>
            <person name="Pan X."/>
            <person name="You X."/>
            <person name="Zhang Y."/>
            <person name="Yang J."/>
            <person name="Li J."/>
            <person name="Zhang X."/>
            <person name="Liu S."/>
            <person name="Sun C."/>
            <person name="Yang J."/>
            <person name="Shi Q."/>
        </authorList>
    </citation>
    <scope>NUCLEOTIDE SEQUENCE [LARGE SCALE GENOMIC DNA]</scope>
    <source>
        <strain evidence="18">JWS20170419001</strain>
        <tissue evidence="18">Muscle</tissue>
    </source>
</reference>
<evidence type="ECO:0000256" key="12">
    <source>
        <dbReference type="ARBA" id="ARBA00023180"/>
    </source>
</evidence>
<keyword evidence="6 16" id="KW-0812">Transmembrane</keyword>
<evidence type="ECO:0000256" key="4">
    <source>
        <dbReference type="ARBA" id="ARBA00012925"/>
    </source>
</evidence>
<sequence>MRHFSALGSPNRLDMVGKEADGGDAVSKSEKDQSWIAAVIKKRVCTTFVEDSFSNGRLCQCGGARDSHASVTLSDYFSTAIVSHWESSQHTSESPTDAYGEVAFAGASKRHSYFLRLSWDTPPATVYSVLTSHWGLTSPNLVVSVAGGGGKSKVKPWVREVLRQGLVRAAQSTGAWIISGGLREGVGRYIGEAVRDHSTAASTVSVSKVMAIGVAPWGLVCNREQLVNPEGSFPATYYVPNMSRDSCYLDNNYQAFLLIDDGSVGHRGVEAGFRARLEDYISHQRTGKSGSGSMDIPVLCMLVSGEPYMLERMDLSLKKSLPWLVLAGSGGLADLVSDVLDNISAAPILPGAGSDAEGEAATKTDLKGRVTERVLKHFPSEQDIEKLVDKVLSICQNKDLISVYHEEHEGVDDFDTVLLKALVRASKQRLSADAVPSTEELRLAVTWNRVDIAKSELFTGNIQWKKEDLEGFMTDALVNDKPQFVRLFTENGLNILEYLTYARLEELYRSISESCLAYTLLQRYLAERLTAVNNSVSRSSGNFVKDTFSPIKQVTIYEVSQVIQYLLGDVCQPFYYKCLELEGIASRRKANKKMTLILHEDAGYRRRRCTHPWASLFIWAVLQNRSEMAVYFWEMLLRVFSRLETETETKLSMKELAQRFENLAHDMFSKCYESSESRSFVLLKKKSEVWKGTTCLKMAMEADARLFFSHDGVQSLLSQIWWGDMDKNTEVWKLILTLFVPPLCYTNLITFSSFREEVDVDEGNPEEVTQQKEMDWLYGETVFSFSDMKRIQAKGEELSPVRRSLKGYPVRPVRPKLPFVLSRWRQFWYAPVTAFLGNVLMYFLFLLLFAYVLLMDFKPPPPRGPGYWELLLYFWVFTIVCEEIRETFFLGNMTFKQMIRQYAQDLWHKCDLIAFILFLIGVCCRMSKVTFWFGRAALCLDYMVFTLRLIHIFAIHKQLGPKIIIVGKMMKDIFFFLFFLAIWLLAYGVANQALIYPYDTNADRILRRVFYRPYLHIFGQIPVEEIDSGFTWDVNCTDNATLVSAGTEPCREAHHNWLVVILLVIYLLVTNILLINLLIAMFSYTFTKVQERSDTYWKFQRYNVIVGYHSRPCLAPPFIIISHLHLFIKRNIRKVPSEKVHQFAVDLKEKANHRLMTWESIQKENLLSAEGKKLRGSDTERLKRMSFKVDNVLKQTAEIRDLDRRLRAIESEMEFCSSTLLWMADALSQSGMLKSSKPLPTRKELKFNQLLGGDAAIDWKIRFLFTPQLKMAALCRGLVWLLLGLLSVGVWSQKAVEAEEGEIEKESQDEAEELGELNIEETDEDGEEEGIEDAQDPGGEGDDKNDKTGGEEEEEEEEDQTTEDESTDKGNAEEEDTEEDGEDDDEEGEDETTLEDNGEEGKDAEEDEAEDVDEDGDEKEETEEGEEEEEITASSDKDENDNGEVEEIDSEVHYKDASKNGEDESTWATLSPKYCNGTRQSPINIVTANVKTDSNLTAFSFKGFNENAVLLNIKNTGKSVIVDLDDELMSVSGGGLQTKYNAAQFHIHWGTGITVNGSEHTVDGKQYPMELHIVNIRSDLTPEEAGKNSTGYAVLGFFIEATDDSGKPESWKNLTAYLSKIANAGASEDIMNQFTANSLIQGVDLTKYYRYLGSLTTPPCDEIVVWTVFKDPIKVSKDLIERFSNTVRIGTEADPFMTNNYRSVLPLKGRVVTSPPANTASSPRILHYTLSISTALLCYVLF</sequence>
<dbReference type="InterPro" id="IPR001148">
    <property type="entry name" value="CA_dom"/>
</dbReference>
<dbReference type="InterPro" id="IPR057366">
    <property type="entry name" value="TRPM-like"/>
</dbReference>
<dbReference type="Proteomes" id="UP000319801">
    <property type="component" value="Unassembled WGS sequence"/>
</dbReference>
<evidence type="ECO:0000256" key="16">
    <source>
        <dbReference type="SAM" id="Phobius"/>
    </source>
</evidence>
<evidence type="ECO:0000259" key="17">
    <source>
        <dbReference type="PROSITE" id="PS51144"/>
    </source>
</evidence>
<keyword evidence="12" id="KW-0325">Glycoprotein</keyword>
<feature type="compositionally biased region" description="Acidic residues" evidence="15">
    <location>
        <begin position="1438"/>
        <end position="1449"/>
    </location>
</feature>
<feature type="transmembrane region" description="Helical" evidence="16">
    <location>
        <begin position="1057"/>
        <end position="1082"/>
    </location>
</feature>
<dbReference type="OrthoDB" id="310870at2759"/>
<keyword evidence="10" id="KW-0406">Ion transport</keyword>
<keyword evidence="14" id="KW-0407">Ion channel</keyword>
<dbReference type="Pfam" id="PF25508">
    <property type="entry name" value="TRPM2"/>
    <property type="match status" value="1"/>
</dbReference>
<dbReference type="PROSITE" id="PS00162">
    <property type="entry name" value="ALPHA_CA_1"/>
    <property type="match status" value="1"/>
</dbReference>
<evidence type="ECO:0000256" key="1">
    <source>
        <dbReference type="ARBA" id="ARBA00001947"/>
    </source>
</evidence>
<evidence type="ECO:0000256" key="9">
    <source>
        <dbReference type="ARBA" id="ARBA00022989"/>
    </source>
</evidence>
<evidence type="ECO:0000313" key="18">
    <source>
        <dbReference type="EMBL" id="TSK14512.1"/>
    </source>
</evidence>
<evidence type="ECO:0000256" key="6">
    <source>
        <dbReference type="ARBA" id="ARBA00022692"/>
    </source>
</evidence>